<evidence type="ECO:0000313" key="2">
    <source>
        <dbReference type="Proteomes" id="UP001211689"/>
    </source>
</evidence>
<accession>A0ABT4Y8P8</accession>
<name>A0ABT4Y8P8_METRE</name>
<dbReference type="InterPro" id="IPR008983">
    <property type="entry name" value="Tumour_necrosis_fac-like_dom"/>
</dbReference>
<dbReference type="EMBL" id="JANEWF010000024">
    <property type="protein sequence ID" value="MDA8485173.1"/>
    <property type="molecule type" value="Genomic_DNA"/>
</dbReference>
<gene>
    <name evidence="1" type="ORF">NNO07_19065</name>
</gene>
<sequence length="258" mass="27393">MTATTKLALELLQNNAANQTLANTTFAQLNQLVQAAVVDRTNTPPGSPANEALYIITATAAGVWAGKENQLAYWLTSTGAWQFIAPREGMLVHVNDEDVYYKYTGSVWEIFAAGMGNSFSGARVSISANKSIPSGILTKVAFDVEDYDDGGYVDLASSTTKITIPVTGLYRVSFFSTFGNNATGRRVARVQNDAGTVIYARSDMPAVPGGVTTPNGGTDVTLTAGTELNLAVLQDSGGALDLTSNAFERTVFTIQRLK</sequence>
<keyword evidence="2" id="KW-1185">Reference proteome</keyword>
<dbReference type="InterPro" id="IPR021251">
    <property type="entry name" value="DUF2793"/>
</dbReference>
<evidence type="ECO:0000313" key="1">
    <source>
        <dbReference type="EMBL" id="MDA8485173.1"/>
    </source>
</evidence>
<dbReference type="RefSeq" id="WP_271471627.1">
    <property type="nucleotide sequence ID" value="NZ_JANEWF010000024.1"/>
</dbReference>
<organism evidence="1 2">
    <name type="scientific">Metapseudomonas resinovorans</name>
    <name type="common">Pseudomonas resinovorans</name>
    <dbReference type="NCBI Taxonomy" id="53412"/>
    <lineage>
        <taxon>Bacteria</taxon>
        <taxon>Pseudomonadati</taxon>
        <taxon>Pseudomonadota</taxon>
        <taxon>Gammaproteobacteria</taxon>
        <taxon>Pseudomonadales</taxon>
        <taxon>Pseudomonadaceae</taxon>
        <taxon>Metapseudomonas</taxon>
    </lineage>
</organism>
<dbReference type="Gene3D" id="2.60.120.40">
    <property type="match status" value="1"/>
</dbReference>
<reference evidence="1 2" key="1">
    <citation type="submission" date="2022-07" db="EMBL/GenBank/DDBJ databases">
        <title>Genome Analysis of Selected Gammaproteobacteria from Nigerian Food snails.</title>
        <authorList>
            <person name="Okafor A.C."/>
        </authorList>
    </citation>
    <scope>NUCLEOTIDE SEQUENCE [LARGE SCALE GENOMIC DNA]</scope>
    <source>
        <strain evidence="1 2">Awg 2</strain>
    </source>
</reference>
<dbReference type="Proteomes" id="UP001211689">
    <property type="component" value="Unassembled WGS sequence"/>
</dbReference>
<dbReference type="Pfam" id="PF10983">
    <property type="entry name" value="DUF2793"/>
    <property type="match status" value="1"/>
</dbReference>
<comment type="caution">
    <text evidence="1">The sequence shown here is derived from an EMBL/GenBank/DDBJ whole genome shotgun (WGS) entry which is preliminary data.</text>
</comment>
<proteinExistence type="predicted"/>
<protein>
    <submittedName>
        <fullName evidence="1">DUF2793 domain-containing protein</fullName>
    </submittedName>
</protein>